<feature type="domain" description="Lumazine-binding" evidence="12">
    <location>
        <begin position="98"/>
        <end position="194"/>
    </location>
</feature>
<dbReference type="InterPro" id="IPR026017">
    <property type="entry name" value="Lumazine-bd_dom"/>
</dbReference>
<dbReference type="PIRSF" id="PIRSF000498">
    <property type="entry name" value="Riboflavin_syn_A"/>
    <property type="match status" value="1"/>
</dbReference>
<evidence type="ECO:0000256" key="2">
    <source>
        <dbReference type="ARBA" id="ARBA00002803"/>
    </source>
</evidence>
<dbReference type="FunFam" id="2.40.30.20:FF:000003">
    <property type="entry name" value="Riboflavin synthase, alpha subunit"/>
    <property type="match status" value="1"/>
</dbReference>
<protein>
    <recommendedName>
        <fullName evidence="6 10">Riboflavin synthase</fullName>
        <ecNumber evidence="5 10">2.5.1.9</ecNumber>
    </recommendedName>
</protein>
<evidence type="ECO:0000313" key="14">
    <source>
        <dbReference type="Proteomes" id="UP000294796"/>
    </source>
</evidence>
<keyword evidence="9" id="KW-0677">Repeat</keyword>
<comment type="pathway">
    <text evidence="3">Cofactor biosynthesis; riboflavin biosynthesis; riboflavin from 2-hydroxy-3-oxobutyl phosphate and 5-amino-6-(D-ribitylamino)uracil: step 2/2.</text>
</comment>
<dbReference type="NCBIfam" id="NF006767">
    <property type="entry name" value="PRK09289.1"/>
    <property type="match status" value="1"/>
</dbReference>
<dbReference type="InterPro" id="IPR023366">
    <property type="entry name" value="ATP_synth_asu-like_sf"/>
</dbReference>
<feature type="repeat" description="Lumazine-binding" evidence="11">
    <location>
        <begin position="1"/>
        <end position="97"/>
    </location>
</feature>
<feature type="repeat" description="Lumazine-binding" evidence="11">
    <location>
        <begin position="98"/>
        <end position="194"/>
    </location>
</feature>
<dbReference type="PANTHER" id="PTHR21098">
    <property type="entry name" value="RIBOFLAVIN SYNTHASE ALPHA CHAIN"/>
    <property type="match status" value="1"/>
</dbReference>
<dbReference type="OrthoDB" id="9788537at2"/>
<dbReference type="GO" id="GO:0009231">
    <property type="term" value="P:riboflavin biosynthetic process"/>
    <property type="evidence" value="ECO:0007669"/>
    <property type="project" value="UniProtKB-KW"/>
</dbReference>
<dbReference type="NCBIfam" id="NF009566">
    <property type="entry name" value="PRK13020.1"/>
    <property type="match status" value="1"/>
</dbReference>
<name>A0A4R5TJH5_9GAMM</name>
<evidence type="ECO:0000313" key="13">
    <source>
        <dbReference type="EMBL" id="TDK20644.1"/>
    </source>
</evidence>
<comment type="function">
    <text evidence="2">Catalyzes the dismutation of two molecules of 6,7-dimethyl-8-ribityllumazine, resulting in the formation of riboflavin and 5-amino-6-(D-ribitylamino)uracil.</text>
</comment>
<dbReference type="Proteomes" id="UP000294796">
    <property type="component" value="Unassembled WGS sequence"/>
</dbReference>
<evidence type="ECO:0000256" key="1">
    <source>
        <dbReference type="ARBA" id="ARBA00000968"/>
    </source>
</evidence>
<keyword evidence="7" id="KW-0686">Riboflavin biosynthesis</keyword>
<dbReference type="RefSeq" id="WP_133323521.1">
    <property type="nucleotide sequence ID" value="NZ_SMTF01000018.1"/>
</dbReference>
<accession>A0A4R5TJH5</accession>
<sequence length="200" mass="20717">MFTGIIEGVGALASRELREGDARLRIATGTLPFTEVALGESIAVNGVCLTVVAFDAAHFEADASTETLALTTLGALPVGRAVNLERAMRPNDRLGGHLVSGHVDGVGVVQSVHHAARAQRWRFSLPAALAKYVAKKGSICVDGVSLTVNEVGGEGFEVALVPHTVAHTAFAQVAVGDAVNLEIDLVARYVERLLAAGGTA</sequence>
<evidence type="ECO:0000256" key="9">
    <source>
        <dbReference type="ARBA" id="ARBA00022737"/>
    </source>
</evidence>
<dbReference type="EC" id="2.5.1.9" evidence="5 10"/>
<dbReference type="PANTHER" id="PTHR21098:SF12">
    <property type="entry name" value="RIBOFLAVIN SYNTHASE"/>
    <property type="match status" value="1"/>
</dbReference>
<organism evidence="13 14">
    <name type="scientific">Luteimonas aestuarii</name>
    <dbReference type="NCBI Taxonomy" id="453837"/>
    <lineage>
        <taxon>Bacteria</taxon>
        <taxon>Pseudomonadati</taxon>
        <taxon>Pseudomonadota</taxon>
        <taxon>Gammaproteobacteria</taxon>
        <taxon>Lysobacterales</taxon>
        <taxon>Lysobacteraceae</taxon>
        <taxon>Luteimonas</taxon>
    </lineage>
</organism>
<dbReference type="InterPro" id="IPR001783">
    <property type="entry name" value="Lumazine-bd"/>
</dbReference>
<dbReference type="GO" id="GO:0004746">
    <property type="term" value="F:riboflavin synthase activity"/>
    <property type="evidence" value="ECO:0007669"/>
    <property type="project" value="UniProtKB-UniRule"/>
</dbReference>
<evidence type="ECO:0000256" key="7">
    <source>
        <dbReference type="ARBA" id="ARBA00022619"/>
    </source>
</evidence>
<dbReference type="SUPFAM" id="SSF63380">
    <property type="entry name" value="Riboflavin synthase domain-like"/>
    <property type="match status" value="2"/>
</dbReference>
<dbReference type="CDD" id="cd00402">
    <property type="entry name" value="Riboflavin_synthase_like"/>
    <property type="match status" value="1"/>
</dbReference>
<evidence type="ECO:0000256" key="3">
    <source>
        <dbReference type="ARBA" id="ARBA00004887"/>
    </source>
</evidence>
<evidence type="ECO:0000256" key="6">
    <source>
        <dbReference type="ARBA" id="ARBA00013950"/>
    </source>
</evidence>
<dbReference type="InterPro" id="IPR017938">
    <property type="entry name" value="Riboflavin_synthase-like_b-brl"/>
</dbReference>
<proteinExistence type="predicted"/>
<dbReference type="FunFam" id="2.40.30.20:FF:000004">
    <property type="entry name" value="Riboflavin synthase, alpha subunit"/>
    <property type="match status" value="1"/>
</dbReference>
<dbReference type="Pfam" id="PF00677">
    <property type="entry name" value="Lum_binding"/>
    <property type="match status" value="2"/>
</dbReference>
<comment type="catalytic activity">
    <reaction evidence="1">
        <text>2 6,7-dimethyl-8-(1-D-ribityl)lumazine + H(+) = 5-amino-6-(D-ribitylamino)uracil + riboflavin</text>
        <dbReference type="Rhea" id="RHEA:20772"/>
        <dbReference type="ChEBI" id="CHEBI:15378"/>
        <dbReference type="ChEBI" id="CHEBI:15934"/>
        <dbReference type="ChEBI" id="CHEBI:57986"/>
        <dbReference type="ChEBI" id="CHEBI:58201"/>
        <dbReference type="EC" id="2.5.1.9"/>
    </reaction>
</comment>
<dbReference type="AlphaFoldDB" id="A0A4R5TJH5"/>
<keyword evidence="8 13" id="KW-0808">Transferase</keyword>
<comment type="subunit">
    <text evidence="4">Homotrimer.</text>
</comment>
<dbReference type="EMBL" id="SMTF01000018">
    <property type="protein sequence ID" value="TDK20644.1"/>
    <property type="molecule type" value="Genomic_DNA"/>
</dbReference>
<comment type="caution">
    <text evidence="13">The sequence shown here is derived from an EMBL/GenBank/DDBJ whole genome shotgun (WGS) entry which is preliminary data.</text>
</comment>
<evidence type="ECO:0000256" key="8">
    <source>
        <dbReference type="ARBA" id="ARBA00022679"/>
    </source>
</evidence>
<evidence type="ECO:0000259" key="12">
    <source>
        <dbReference type="PROSITE" id="PS51177"/>
    </source>
</evidence>
<evidence type="ECO:0000256" key="4">
    <source>
        <dbReference type="ARBA" id="ARBA00011233"/>
    </source>
</evidence>
<gene>
    <name evidence="13" type="ORF">E2F46_15650</name>
</gene>
<evidence type="ECO:0000256" key="5">
    <source>
        <dbReference type="ARBA" id="ARBA00012827"/>
    </source>
</evidence>
<dbReference type="NCBIfam" id="TIGR00187">
    <property type="entry name" value="ribE"/>
    <property type="match status" value="1"/>
</dbReference>
<dbReference type="Gene3D" id="2.40.30.20">
    <property type="match status" value="2"/>
</dbReference>
<feature type="domain" description="Lumazine-binding" evidence="12">
    <location>
        <begin position="1"/>
        <end position="97"/>
    </location>
</feature>
<reference evidence="13 14" key="1">
    <citation type="submission" date="2019-03" db="EMBL/GenBank/DDBJ databases">
        <title>Luteimonas zhaokaii sp.nov., isolated from the rectal contents of Plateau pika in Yushu, Qinghai Province, China.</title>
        <authorList>
            <person name="Zhang G."/>
        </authorList>
    </citation>
    <scope>NUCLEOTIDE SEQUENCE [LARGE SCALE GENOMIC DNA]</scope>
    <source>
        <strain evidence="13 14">B9</strain>
    </source>
</reference>
<keyword evidence="14" id="KW-1185">Reference proteome</keyword>
<evidence type="ECO:0000256" key="11">
    <source>
        <dbReference type="PROSITE-ProRule" id="PRU00524"/>
    </source>
</evidence>
<dbReference type="PROSITE" id="PS51177">
    <property type="entry name" value="LUMAZINE_BIND"/>
    <property type="match status" value="2"/>
</dbReference>
<evidence type="ECO:0000256" key="10">
    <source>
        <dbReference type="NCBIfam" id="TIGR00187"/>
    </source>
</evidence>